<gene>
    <name evidence="2" type="ORF">EDC37_1291</name>
</gene>
<comment type="caution">
    <text evidence="2">The sequence shown here is derived from an EMBL/GenBank/DDBJ whole genome shotgun (WGS) entry which is preliminary data.</text>
</comment>
<dbReference type="Pfam" id="PF22516">
    <property type="entry name" value="PreP_C"/>
    <property type="match status" value="1"/>
</dbReference>
<evidence type="ECO:0000313" key="3">
    <source>
        <dbReference type="Proteomes" id="UP000295188"/>
    </source>
</evidence>
<dbReference type="AlphaFoldDB" id="A0A4R3K1M5"/>
<dbReference type="SUPFAM" id="SSF63411">
    <property type="entry name" value="LuxS/MPP-like metallohydrolase"/>
    <property type="match status" value="4"/>
</dbReference>
<dbReference type="Pfam" id="PF05193">
    <property type="entry name" value="Peptidase_M16_C"/>
    <property type="match status" value="1"/>
</dbReference>
<dbReference type="Gene3D" id="3.30.830.10">
    <property type="entry name" value="Metalloenzyme, LuxS/M16 peptidase-like"/>
    <property type="match status" value="4"/>
</dbReference>
<dbReference type="InterPro" id="IPR013578">
    <property type="entry name" value="Peptidase_M16C_assoc"/>
</dbReference>
<dbReference type="PANTHER" id="PTHR43016:SF13">
    <property type="entry name" value="PRESEQUENCE PROTEASE, MITOCHONDRIAL"/>
    <property type="match status" value="1"/>
</dbReference>
<dbReference type="EMBL" id="SMAA01000029">
    <property type="protein sequence ID" value="TCS75617.1"/>
    <property type="molecule type" value="Genomic_DNA"/>
</dbReference>
<evidence type="ECO:0000313" key="2">
    <source>
        <dbReference type="EMBL" id="TCS75617.1"/>
    </source>
</evidence>
<dbReference type="GO" id="GO:0004222">
    <property type="term" value="F:metalloendopeptidase activity"/>
    <property type="evidence" value="ECO:0007669"/>
    <property type="project" value="TreeGrafter"/>
</dbReference>
<reference evidence="2 3" key="1">
    <citation type="submission" date="2019-03" db="EMBL/GenBank/DDBJ databases">
        <title>Genomic Encyclopedia of Type Strains, Phase IV (KMG-IV): sequencing the most valuable type-strain genomes for metagenomic binning, comparative biology and taxonomic classification.</title>
        <authorList>
            <person name="Goeker M."/>
        </authorList>
    </citation>
    <scope>NUCLEOTIDE SEQUENCE [LARGE SCALE GENOMIC DNA]</scope>
    <source>
        <strain evidence="2 3">DSM 20467</strain>
    </source>
</reference>
<keyword evidence="3" id="KW-1185">Reference proteome</keyword>
<dbReference type="Proteomes" id="UP000295188">
    <property type="component" value="Unassembled WGS sequence"/>
</dbReference>
<evidence type="ECO:0000259" key="1">
    <source>
        <dbReference type="SMART" id="SM01264"/>
    </source>
</evidence>
<name>A0A4R3K1M5_9FIRM</name>
<dbReference type="GO" id="GO:0046872">
    <property type="term" value="F:metal ion binding"/>
    <property type="evidence" value="ECO:0007669"/>
    <property type="project" value="InterPro"/>
</dbReference>
<dbReference type="FunFam" id="3.30.830.10:FF:000034">
    <property type="entry name" value="presequence protease 1, chloroplastic/mitochondrial"/>
    <property type="match status" value="1"/>
</dbReference>
<proteinExistence type="predicted"/>
<dbReference type="RefSeq" id="WP_132551618.1">
    <property type="nucleotide sequence ID" value="NZ_SMAA01000029.1"/>
</dbReference>
<dbReference type="OrthoDB" id="9762027at2"/>
<dbReference type="PANTHER" id="PTHR43016">
    <property type="entry name" value="PRESEQUENCE PROTEASE"/>
    <property type="match status" value="1"/>
</dbReference>
<dbReference type="InterPro" id="IPR055130">
    <property type="entry name" value="PreP_C"/>
</dbReference>
<dbReference type="InterPro" id="IPR011249">
    <property type="entry name" value="Metalloenz_LuxS/M16"/>
</dbReference>
<sequence length="975" mass="110413">MNFENNKIYHGFKLLKSSTVKEVDAKAYQFIHEKSGARLLFLDTDDDNKVFSISFRTTPTDDTGVAHIVEHSTLCGSRKFRTKEPFVELLKGSLNTFLNAMTFPDKTMYPVASQNDKDFQNLIDVYLDAVFYPLMTQMPEILMQEGWHYEIDNPDAPLRYSGVVYNEMKGALSSPEGLLERKLLNNMFPDNTYAFESGGDPESIPSLTQKDFIEFHRKYYHPANSYIYLYGKMDIMQKLAFLDDEYLSHFSKIDIVSHIDLQKPFKEEKSLTDIYPISSGEDKKKKTFLSYNFITGTALDTLECFAIDLLDYVLFKSQSAPLRNALIKAGIGADVSSSFDTGLLQPWWNITVTGSEPENTDKFRKVFVDTVKDLIKNGIDKELLQAGFNITEFKLREADFGQAPKGLIYNIQLMKSWLYDGDPLQQLRYEPLLSEIKDKIGTDYFEKLLQKVLLDNPHKLLFTFKPDDKIAAENEKRLTELLRKKKEALSAQEIETIIANTKKLKKRQQTPDSPESLQTIPLLDLADIDKEAKKFIIEEKAINDIKILAHNVNTNDIAYLDMYFDAKAIPAAKLPQAFLLVDLLSKVATEKYTYAALANAINLNTGGISFDLCAYSKTGEPDSIIPKLIVKSKALITKLPELFDLLAQLIGKSSFADKNRLQELIVQSKANMELDLLNSANQVVASRLSSYFSPSGAYNEQGGLTFYHFIKDLADNFDARYPSLRTDLEELMARAFNRKNLLVSITLKESQYNIFSAAFTKFATVLADKEFAPEPFSFKINKKNEGFQSSSQVQYVGLGANFIRNGYRYTGGLTVLATILRCTYFWNRIRVLGGAYGAFVKFNMDGELYFGSYRDPNLVETLQAYKDTVAFLENMNISDREMTKYIIGTISNLDVPLTPSAKGKSAAIAYIRGITNENIQKVRNEVLSVKQDDIKKMAAMIKTCLADSAICVVGNEEKLKENKTIFKSLCNIFEA</sequence>
<feature type="domain" description="Peptidase M16C associated" evidence="1">
    <location>
        <begin position="464"/>
        <end position="713"/>
    </location>
</feature>
<dbReference type="SMART" id="SM01264">
    <property type="entry name" value="M16C_associated"/>
    <property type="match status" value="1"/>
</dbReference>
<dbReference type="Pfam" id="PF08367">
    <property type="entry name" value="M16C_assoc"/>
    <property type="match status" value="1"/>
</dbReference>
<dbReference type="InterPro" id="IPR007863">
    <property type="entry name" value="Peptidase_M16_C"/>
</dbReference>
<organism evidence="2 3">
    <name type="scientific">Pectinatus cerevisiiphilus</name>
    <dbReference type="NCBI Taxonomy" id="86956"/>
    <lineage>
        <taxon>Bacteria</taxon>
        <taxon>Bacillati</taxon>
        <taxon>Bacillota</taxon>
        <taxon>Negativicutes</taxon>
        <taxon>Selenomonadales</taxon>
        <taxon>Selenomonadaceae</taxon>
        <taxon>Pectinatus</taxon>
    </lineage>
</organism>
<dbReference type="InterPro" id="IPR011765">
    <property type="entry name" value="Pept_M16_N"/>
</dbReference>
<dbReference type="Pfam" id="PF00675">
    <property type="entry name" value="Peptidase_M16"/>
    <property type="match status" value="1"/>
</dbReference>
<dbReference type="GO" id="GO:0016485">
    <property type="term" value="P:protein processing"/>
    <property type="evidence" value="ECO:0007669"/>
    <property type="project" value="TreeGrafter"/>
</dbReference>
<protein>
    <recommendedName>
        <fullName evidence="1">Peptidase M16C associated domain-containing protein</fullName>
    </recommendedName>
</protein>
<accession>A0A4R3K1M5</accession>